<accession>H1KTC3</accession>
<gene>
    <name evidence="2" type="ORF">MetexDRAFT_5886</name>
</gene>
<evidence type="ECO:0000313" key="2">
    <source>
        <dbReference type="EMBL" id="EHP84825.1"/>
    </source>
</evidence>
<feature type="compositionally biased region" description="Basic and acidic residues" evidence="1">
    <location>
        <begin position="206"/>
        <end position="222"/>
    </location>
</feature>
<comment type="caution">
    <text evidence="2">The sequence shown here is derived from an EMBL/GenBank/DDBJ whole genome shotgun (WGS) entry which is preliminary data.</text>
</comment>
<organism evidence="2 3">
    <name type="scientific">Methylorubrum extorquens DSM 13060</name>
    <dbReference type="NCBI Taxonomy" id="882800"/>
    <lineage>
        <taxon>Bacteria</taxon>
        <taxon>Pseudomonadati</taxon>
        <taxon>Pseudomonadota</taxon>
        <taxon>Alphaproteobacteria</taxon>
        <taxon>Hyphomicrobiales</taxon>
        <taxon>Methylobacteriaceae</taxon>
        <taxon>Methylorubrum</taxon>
    </lineage>
</organism>
<sequence>MLRISKLALGIHPQAFVDRTRLLGVRIRMLRISKHPLGDLEKPIRLSELLEKHRTPASILAVGSVDGSSPSPTTAGDLVPDRPEQLILEISSKSEGSDVRSGLGHRRRIDRIDVLQGADQVRRGSILASAMRWTARGPALARTAGIRISKERPARPRTMFRVSAEPIRDHGPQSGRPSRRGCPHRSGGRFRSDFRRTPLLSVRTSKGVEDRAQCRVDRKPSEGPDAGQAPPQR</sequence>
<evidence type="ECO:0000313" key="3">
    <source>
        <dbReference type="Proteomes" id="UP000004382"/>
    </source>
</evidence>
<reference evidence="2 3" key="1">
    <citation type="submission" date="2011-09" db="EMBL/GenBank/DDBJ databases">
        <title>The draft genome of Methylobacterium extorquens DSM 13060.</title>
        <authorList>
            <consortium name="US DOE Joint Genome Institute (JGI-PGF)"/>
            <person name="Lucas S."/>
            <person name="Han J."/>
            <person name="Lapidus A."/>
            <person name="Cheng J.-F."/>
            <person name="Goodwin L."/>
            <person name="Pitluck S."/>
            <person name="Peters L."/>
            <person name="Land M.L."/>
            <person name="Hauser L."/>
            <person name="Koskimaki J."/>
            <person name="Halonen O."/>
            <person name="Pirttila A."/>
            <person name="Frank C."/>
            <person name="Woyke T.J."/>
        </authorList>
    </citation>
    <scope>NUCLEOTIDE SEQUENCE [LARGE SCALE GENOMIC DNA]</scope>
    <source>
        <strain evidence="2 3">DSM 13060</strain>
    </source>
</reference>
<feature type="compositionally biased region" description="Basic residues" evidence="1">
    <location>
        <begin position="177"/>
        <end position="188"/>
    </location>
</feature>
<evidence type="ECO:0000256" key="1">
    <source>
        <dbReference type="SAM" id="MobiDB-lite"/>
    </source>
</evidence>
<dbReference type="AlphaFoldDB" id="H1KTC3"/>
<dbReference type="Proteomes" id="UP000004382">
    <property type="component" value="Unassembled WGS sequence"/>
</dbReference>
<dbReference type="PATRIC" id="fig|882800.3.peg.5690"/>
<proteinExistence type="predicted"/>
<name>H1KTC3_METEX</name>
<dbReference type="EMBL" id="AGJK01000319">
    <property type="protein sequence ID" value="EHP84825.1"/>
    <property type="molecule type" value="Genomic_DNA"/>
</dbReference>
<protein>
    <submittedName>
        <fullName evidence="2">Uncharacterized protein</fullName>
    </submittedName>
</protein>
<feature type="region of interest" description="Disordered" evidence="1">
    <location>
        <begin position="162"/>
        <end position="233"/>
    </location>
</feature>